<gene>
    <name evidence="2" type="ORF">ENV79_02070</name>
</gene>
<evidence type="ECO:0000259" key="1">
    <source>
        <dbReference type="Pfam" id="PF00551"/>
    </source>
</evidence>
<dbReference type="Pfam" id="PF00551">
    <property type="entry name" value="Formyl_trans_N"/>
    <property type="match status" value="1"/>
</dbReference>
<dbReference type="InterPro" id="IPR036477">
    <property type="entry name" value="Formyl_transf_N_sf"/>
</dbReference>
<dbReference type="GO" id="GO:0005829">
    <property type="term" value="C:cytosol"/>
    <property type="evidence" value="ECO:0007669"/>
    <property type="project" value="TreeGrafter"/>
</dbReference>
<dbReference type="PANTHER" id="PTHR11138">
    <property type="entry name" value="METHIONYL-TRNA FORMYLTRANSFERASE"/>
    <property type="match status" value="1"/>
</dbReference>
<proteinExistence type="predicted"/>
<dbReference type="PANTHER" id="PTHR11138:SF5">
    <property type="entry name" value="METHIONYL-TRNA FORMYLTRANSFERASE, MITOCHONDRIAL"/>
    <property type="match status" value="1"/>
</dbReference>
<dbReference type="InterPro" id="IPR002376">
    <property type="entry name" value="Formyl_transf_N"/>
</dbReference>
<dbReference type="Gene3D" id="3.40.50.12230">
    <property type="match status" value="1"/>
</dbReference>
<accession>A0A7V5XZL5</accession>
<name>A0A7V5XZL5_UNCW3</name>
<dbReference type="EMBL" id="DTHS01000016">
    <property type="protein sequence ID" value="HHR48417.1"/>
    <property type="molecule type" value="Genomic_DNA"/>
</dbReference>
<comment type="caution">
    <text evidence="2">The sequence shown here is derived from an EMBL/GenBank/DDBJ whole genome shotgun (WGS) entry which is preliminary data.</text>
</comment>
<evidence type="ECO:0000313" key="2">
    <source>
        <dbReference type="EMBL" id="HHR48417.1"/>
    </source>
</evidence>
<dbReference type="GO" id="GO:0004479">
    <property type="term" value="F:methionyl-tRNA formyltransferase activity"/>
    <property type="evidence" value="ECO:0007669"/>
    <property type="project" value="TreeGrafter"/>
</dbReference>
<feature type="domain" description="Formyl transferase N-terminal" evidence="1">
    <location>
        <begin position="63"/>
        <end position="172"/>
    </location>
</feature>
<dbReference type="AlphaFoldDB" id="A0A7V5XZL5"/>
<protein>
    <recommendedName>
        <fullName evidence="1">Formyl transferase N-terminal domain-containing protein</fullName>
    </recommendedName>
</protein>
<organism evidence="2">
    <name type="scientific">candidate division WOR-3 bacterium</name>
    <dbReference type="NCBI Taxonomy" id="2052148"/>
    <lineage>
        <taxon>Bacteria</taxon>
        <taxon>Bacteria division WOR-3</taxon>
    </lineage>
</organism>
<sequence>MRIVYLAAAICGYEWLKEILLNKDCEVAAIITLSGKAKTKMYDGVPKEKWYEFSLPVYEIENINEEKELLKKLKGECLFVGGWRQIIDKEVLSLFKKGVIGFHPTLLPKGRGSSPIINSIMAGIKNSGVTMFYYTEKVDAGPIIGQKEFVIEEDDYAWDVYKKEIEKGKELIREYLPLIIKDKVKPIEQDERWATYFPKLDKKIFNEIKFTDSVVYNYRKVRALSKYGKKELGLLSYEGAYFYYHSKKIIVWKAWPLKAEKVDGLKIDFFDGSLFLEKIEVDNKVYDGYKKSFKEFFS</sequence>
<reference evidence="2" key="1">
    <citation type="journal article" date="2020" name="mSystems">
        <title>Genome- and Community-Level Interaction Insights into Carbon Utilization and Element Cycling Functions of Hydrothermarchaeota in Hydrothermal Sediment.</title>
        <authorList>
            <person name="Zhou Z."/>
            <person name="Liu Y."/>
            <person name="Xu W."/>
            <person name="Pan J."/>
            <person name="Luo Z.H."/>
            <person name="Li M."/>
        </authorList>
    </citation>
    <scope>NUCLEOTIDE SEQUENCE [LARGE SCALE GENOMIC DNA]</scope>
    <source>
        <strain evidence="2">SpSt-791</strain>
    </source>
</reference>
<dbReference type="SUPFAM" id="SSF53328">
    <property type="entry name" value="Formyltransferase"/>
    <property type="match status" value="1"/>
</dbReference>